<keyword evidence="2" id="KW-0479">Metal-binding</keyword>
<dbReference type="EC" id="1.3.99.16" evidence="7"/>
<keyword evidence="4" id="KW-0408">Iron</keyword>
<dbReference type="STRING" id="1547922.ISF6_1668"/>
<dbReference type="Proteomes" id="UP000037660">
    <property type="component" value="Unassembled WGS sequence"/>
</dbReference>
<dbReference type="GO" id="GO:0051537">
    <property type="term" value="F:2 iron, 2 sulfur cluster binding"/>
    <property type="evidence" value="ECO:0007669"/>
    <property type="project" value="UniProtKB-KW"/>
</dbReference>
<dbReference type="PROSITE" id="PS51085">
    <property type="entry name" value="2FE2S_FER_2"/>
    <property type="match status" value="1"/>
</dbReference>
<dbReference type="CDD" id="cd00207">
    <property type="entry name" value="fer2"/>
    <property type="match status" value="1"/>
</dbReference>
<reference evidence="7 8" key="2">
    <citation type="journal article" date="2016" name="Science">
        <title>A bacterium that degrades and assimilates poly(ethylene terephthalate).</title>
        <authorList>
            <person name="Yoshida S."/>
            <person name="Hiraga K."/>
            <person name="Takehana T."/>
            <person name="Taniguchi I."/>
            <person name="Yamaji H."/>
            <person name="Maeda Y."/>
            <person name="Toyohara K."/>
            <person name="Miyamoto K."/>
            <person name="Kimura Y."/>
            <person name="Oda K."/>
        </authorList>
    </citation>
    <scope>NUCLEOTIDE SEQUENCE [LARGE SCALE GENOMIC DNA]</scope>
    <source>
        <strain evidence="8">NBRC 110686 / TISTR 2288 / 201-F6</strain>
    </source>
</reference>
<dbReference type="PANTHER" id="PTHR44379:SF6">
    <property type="entry name" value="BLR6046 PROTEIN"/>
    <property type="match status" value="1"/>
</dbReference>
<dbReference type="Pfam" id="PF01799">
    <property type="entry name" value="Fer2_2"/>
    <property type="match status" value="1"/>
</dbReference>
<evidence type="ECO:0000256" key="3">
    <source>
        <dbReference type="ARBA" id="ARBA00023002"/>
    </source>
</evidence>
<dbReference type="GO" id="GO:0046872">
    <property type="term" value="F:metal ion binding"/>
    <property type="evidence" value="ECO:0007669"/>
    <property type="project" value="UniProtKB-KW"/>
</dbReference>
<proteinExistence type="predicted"/>
<dbReference type="OrthoDB" id="9179439at2"/>
<dbReference type="RefSeq" id="WP_054018052.1">
    <property type="nucleotide sequence ID" value="NZ_BBYR01000003.1"/>
</dbReference>
<dbReference type="AlphaFoldDB" id="A0A0K8NVC0"/>
<dbReference type="InterPro" id="IPR006058">
    <property type="entry name" value="2Fe2S_fd_BS"/>
</dbReference>
<dbReference type="PANTHER" id="PTHR44379">
    <property type="entry name" value="OXIDOREDUCTASE WITH IRON-SULFUR SUBUNIT"/>
    <property type="match status" value="1"/>
</dbReference>
<evidence type="ECO:0000256" key="1">
    <source>
        <dbReference type="ARBA" id="ARBA00022714"/>
    </source>
</evidence>
<organism evidence="7 8">
    <name type="scientific">Piscinibacter sakaiensis</name>
    <name type="common">Ideonella sakaiensis</name>
    <dbReference type="NCBI Taxonomy" id="1547922"/>
    <lineage>
        <taxon>Bacteria</taxon>
        <taxon>Pseudomonadati</taxon>
        <taxon>Pseudomonadota</taxon>
        <taxon>Betaproteobacteria</taxon>
        <taxon>Burkholderiales</taxon>
        <taxon>Sphaerotilaceae</taxon>
        <taxon>Piscinibacter</taxon>
    </lineage>
</organism>
<dbReference type="InterPro" id="IPR012675">
    <property type="entry name" value="Beta-grasp_dom_sf"/>
</dbReference>
<gene>
    <name evidence="7" type="ORF">ISF6_1668</name>
</gene>
<keyword evidence="1" id="KW-0001">2Fe-2S</keyword>
<dbReference type="Pfam" id="PF00111">
    <property type="entry name" value="Fer2"/>
    <property type="match status" value="1"/>
</dbReference>
<evidence type="ECO:0000313" key="8">
    <source>
        <dbReference type="Proteomes" id="UP000037660"/>
    </source>
</evidence>
<dbReference type="SUPFAM" id="SSF54292">
    <property type="entry name" value="2Fe-2S ferredoxin-like"/>
    <property type="match status" value="1"/>
</dbReference>
<name>A0A0K8NVC0_PISS1</name>
<keyword evidence="3 7" id="KW-0560">Oxidoreductase</keyword>
<dbReference type="Gene3D" id="1.10.150.120">
    <property type="entry name" value="[2Fe-2S]-binding domain"/>
    <property type="match status" value="1"/>
</dbReference>
<dbReference type="InterPro" id="IPR002888">
    <property type="entry name" value="2Fe-2S-bd"/>
</dbReference>
<dbReference type="InterPro" id="IPR001041">
    <property type="entry name" value="2Fe-2S_ferredoxin-type"/>
</dbReference>
<evidence type="ECO:0000259" key="6">
    <source>
        <dbReference type="PROSITE" id="PS51085"/>
    </source>
</evidence>
<dbReference type="Gene3D" id="3.10.20.30">
    <property type="match status" value="1"/>
</dbReference>
<feature type="domain" description="2Fe-2S ferredoxin-type" evidence="6">
    <location>
        <begin position="2"/>
        <end position="78"/>
    </location>
</feature>
<evidence type="ECO:0000256" key="5">
    <source>
        <dbReference type="ARBA" id="ARBA00023014"/>
    </source>
</evidence>
<keyword evidence="5" id="KW-0411">Iron-sulfur</keyword>
<dbReference type="InterPro" id="IPR051452">
    <property type="entry name" value="Diverse_Oxidoreductases"/>
</dbReference>
<dbReference type="PROSITE" id="PS00197">
    <property type="entry name" value="2FE2S_FER_1"/>
    <property type="match status" value="1"/>
</dbReference>
<dbReference type="EMBL" id="BBYR01000003">
    <property type="protein sequence ID" value="GAP33890.1"/>
    <property type="molecule type" value="Genomic_DNA"/>
</dbReference>
<comment type="caution">
    <text evidence="7">The sequence shown here is derived from an EMBL/GenBank/DDBJ whole genome shotgun (WGS) entry which is preliminary data.</text>
</comment>
<sequence length="169" mass="17653">MPHYELALNGERVAVEADEDTPLLYVLRGACGLRGPKFGCGLGQCGACTVLLDGDAVRSCVLPVSAIGALKVVTLEGLGNPRQPHPLQQAFIDEQAVQCGYCINGMVMTAAALLARTPRPTEAQVCAALENNLCRCGTHTRIVKAVLRAGSGRPAGVRPSRTTTDATVA</sequence>
<evidence type="ECO:0000313" key="7">
    <source>
        <dbReference type="EMBL" id="GAP33890.1"/>
    </source>
</evidence>
<dbReference type="GO" id="GO:0047121">
    <property type="term" value="F:isoquinoline 1-oxidoreductase activity"/>
    <property type="evidence" value="ECO:0007669"/>
    <property type="project" value="UniProtKB-EC"/>
</dbReference>
<reference evidence="8" key="1">
    <citation type="submission" date="2015-07" db="EMBL/GenBank/DDBJ databases">
        <title>Discovery of a poly(ethylene terephthalate assimilation.</title>
        <authorList>
            <person name="Yoshida S."/>
            <person name="Hiraga K."/>
            <person name="Takehana T."/>
            <person name="Taniguchi I."/>
            <person name="Yamaji H."/>
            <person name="Maeda Y."/>
            <person name="Toyohara K."/>
            <person name="Miyamoto K."/>
            <person name="Kimura Y."/>
            <person name="Oda K."/>
        </authorList>
    </citation>
    <scope>NUCLEOTIDE SEQUENCE [LARGE SCALE GENOMIC DNA]</scope>
    <source>
        <strain evidence="8">NBRC 110686 / TISTR 2288 / 201-F6</strain>
    </source>
</reference>
<dbReference type="InterPro" id="IPR036884">
    <property type="entry name" value="2Fe-2S-bd_dom_sf"/>
</dbReference>
<dbReference type="InterPro" id="IPR036010">
    <property type="entry name" value="2Fe-2S_ferredoxin-like_sf"/>
</dbReference>
<evidence type="ECO:0000256" key="4">
    <source>
        <dbReference type="ARBA" id="ARBA00023004"/>
    </source>
</evidence>
<evidence type="ECO:0000256" key="2">
    <source>
        <dbReference type="ARBA" id="ARBA00022723"/>
    </source>
</evidence>
<dbReference type="SUPFAM" id="SSF47741">
    <property type="entry name" value="CO dehydrogenase ISP C-domain like"/>
    <property type="match status" value="1"/>
</dbReference>
<protein>
    <submittedName>
        <fullName evidence="7">Isoquinoline 1-oxidoreductase, alpha subunit</fullName>
        <ecNumber evidence="7">1.3.99.16</ecNumber>
    </submittedName>
</protein>
<keyword evidence="8" id="KW-1185">Reference proteome</keyword>
<accession>A0A0K8NVC0</accession>